<accession>A0AAU9ENC7</accession>
<dbReference type="Proteomes" id="UP001366166">
    <property type="component" value="Chromosome"/>
</dbReference>
<name>A0AAU9ENC7_9BACT</name>
<evidence type="ECO:0000313" key="2">
    <source>
        <dbReference type="Proteomes" id="UP001366166"/>
    </source>
</evidence>
<gene>
    <name evidence="1" type="ORF">FAK_17600</name>
</gene>
<sequence length="86" mass="9337">MQIRDRYAVVGVGYTPQGKVPDRTSLSFHLEATANAIADAGLKKQDIDGLISYRHFPPCPGEPDPTPQLLAQQLGLTPTYLSQDAN</sequence>
<dbReference type="SUPFAM" id="SSF53901">
    <property type="entry name" value="Thiolase-like"/>
    <property type="match status" value="1"/>
</dbReference>
<dbReference type="Gene3D" id="3.40.47.10">
    <property type="match status" value="1"/>
</dbReference>
<evidence type="ECO:0000313" key="1">
    <source>
        <dbReference type="EMBL" id="BEQ14694.1"/>
    </source>
</evidence>
<dbReference type="EMBL" id="AP028679">
    <property type="protein sequence ID" value="BEQ14694.1"/>
    <property type="molecule type" value="Genomic_DNA"/>
</dbReference>
<organism evidence="1 2">
    <name type="scientific">Desulfoferula mesophila</name>
    <dbReference type="NCBI Taxonomy" id="3058419"/>
    <lineage>
        <taxon>Bacteria</taxon>
        <taxon>Pseudomonadati</taxon>
        <taxon>Thermodesulfobacteriota</taxon>
        <taxon>Desulfarculia</taxon>
        <taxon>Desulfarculales</taxon>
        <taxon>Desulfarculaceae</taxon>
        <taxon>Desulfoferula</taxon>
    </lineage>
</organism>
<keyword evidence="2" id="KW-1185">Reference proteome</keyword>
<reference evidence="2" key="1">
    <citation type="journal article" date="2023" name="Arch. Microbiol.">
        <title>Desulfoferula mesophilus gen. nov. sp. nov., a mesophilic sulfate-reducing bacterium isolated from a brackish lake sediment.</title>
        <authorList>
            <person name="Watanabe T."/>
            <person name="Yabe T."/>
            <person name="Tsuji J.M."/>
            <person name="Fukui M."/>
        </authorList>
    </citation>
    <scope>NUCLEOTIDE SEQUENCE [LARGE SCALE GENOMIC DNA]</scope>
    <source>
        <strain evidence="2">12FAK</strain>
    </source>
</reference>
<dbReference type="KEGG" id="dmp:FAK_17600"/>
<proteinExistence type="predicted"/>
<protein>
    <recommendedName>
        <fullName evidence="3">Thiolase</fullName>
    </recommendedName>
</protein>
<dbReference type="GO" id="GO:0016746">
    <property type="term" value="F:acyltransferase activity"/>
    <property type="evidence" value="ECO:0007669"/>
    <property type="project" value="InterPro"/>
</dbReference>
<dbReference type="AlphaFoldDB" id="A0AAU9ENC7"/>
<evidence type="ECO:0008006" key="3">
    <source>
        <dbReference type="Google" id="ProtNLM"/>
    </source>
</evidence>
<dbReference type="InterPro" id="IPR016039">
    <property type="entry name" value="Thiolase-like"/>
</dbReference>